<dbReference type="RefSeq" id="WP_289460016.1">
    <property type="nucleotide sequence ID" value="NZ_JAUCML010000015.1"/>
</dbReference>
<name>A0ABT7TAV8_9MICO</name>
<feature type="compositionally biased region" description="Pro residues" evidence="1">
    <location>
        <begin position="172"/>
        <end position="185"/>
    </location>
</feature>
<dbReference type="Proteomes" id="UP001237823">
    <property type="component" value="Unassembled WGS sequence"/>
</dbReference>
<accession>A0ABT7TAV8</accession>
<evidence type="ECO:0000313" key="2">
    <source>
        <dbReference type="EMBL" id="MDM7886707.1"/>
    </source>
</evidence>
<proteinExistence type="predicted"/>
<evidence type="ECO:0000256" key="1">
    <source>
        <dbReference type="SAM" id="MobiDB-lite"/>
    </source>
</evidence>
<organism evidence="2 3">
    <name type="scientific">Curtobacterium citri</name>
    <dbReference type="NCBI Taxonomy" id="3055139"/>
    <lineage>
        <taxon>Bacteria</taxon>
        <taxon>Bacillati</taxon>
        <taxon>Actinomycetota</taxon>
        <taxon>Actinomycetes</taxon>
        <taxon>Micrococcales</taxon>
        <taxon>Microbacteriaceae</taxon>
        <taxon>Curtobacterium</taxon>
    </lineage>
</organism>
<evidence type="ECO:0000313" key="3">
    <source>
        <dbReference type="Proteomes" id="UP001237823"/>
    </source>
</evidence>
<dbReference type="EMBL" id="JAUCML010000015">
    <property type="protein sequence ID" value="MDM7886707.1"/>
    <property type="molecule type" value="Genomic_DNA"/>
</dbReference>
<gene>
    <name evidence="2" type="ORF">QUG92_16480</name>
</gene>
<comment type="caution">
    <text evidence="2">The sequence shown here is derived from an EMBL/GenBank/DDBJ whole genome shotgun (WGS) entry which is preliminary data.</text>
</comment>
<dbReference type="PROSITE" id="PS51257">
    <property type="entry name" value="PROKAR_LIPOPROTEIN"/>
    <property type="match status" value="1"/>
</dbReference>
<protein>
    <submittedName>
        <fullName evidence="2">Uncharacterized protein</fullName>
    </submittedName>
</protein>
<keyword evidence="3" id="KW-1185">Reference proteome</keyword>
<reference evidence="2 3" key="1">
    <citation type="submission" date="2023-06" db="EMBL/GenBank/DDBJ databases">
        <authorList>
            <person name="Feng G."/>
            <person name="Li J."/>
            <person name="Zhu H."/>
        </authorList>
    </citation>
    <scope>NUCLEOTIDE SEQUENCE [LARGE SCALE GENOMIC DNA]</scope>
    <source>
        <strain evidence="2 3">RHCKG23</strain>
    </source>
</reference>
<sequence length="185" mass="18388">MSPSLSRPARAGVGAVVAVIAVALTGCSVEVHTPTSDATEIAEANGSRLLRALSSTALGAPDGPELQAAVREQRFGGYGDVESLTPAELARQRGNLRAAVYGTARSSTGVEVSAYASGTAQGGGLSSSATVYGCFRAQLTAGSSAVSSRAVPCPDFGTSGSDTERTLVLDLPAPPGPDPRATPGG</sequence>
<feature type="region of interest" description="Disordered" evidence="1">
    <location>
        <begin position="156"/>
        <end position="185"/>
    </location>
</feature>